<feature type="transmembrane region" description="Helical" evidence="1">
    <location>
        <begin position="85"/>
        <end position="104"/>
    </location>
</feature>
<dbReference type="Proteomes" id="UP000644147">
    <property type="component" value="Unassembled WGS sequence"/>
</dbReference>
<feature type="transmembrane region" description="Helical" evidence="1">
    <location>
        <begin position="39"/>
        <end position="58"/>
    </location>
</feature>
<name>A0ABS1BYT6_9BACT</name>
<organism evidence="3 4">
    <name type="scientific">Adhaeribacter terrigena</name>
    <dbReference type="NCBI Taxonomy" id="2793070"/>
    <lineage>
        <taxon>Bacteria</taxon>
        <taxon>Pseudomonadati</taxon>
        <taxon>Bacteroidota</taxon>
        <taxon>Cytophagia</taxon>
        <taxon>Cytophagales</taxon>
        <taxon>Hymenobacteraceae</taxon>
        <taxon>Adhaeribacter</taxon>
    </lineage>
</organism>
<feature type="transmembrane region" description="Helical" evidence="1">
    <location>
        <begin position="113"/>
        <end position="132"/>
    </location>
</feature>
<reference evidence="3 4" key="1">
    <citation type="submission" date="2020-12" db="EMBL/GenBank/DDBJ databases">
        <title>Bacterial novel species Adhaeribacter sp. BT258 isolated from soil.</title>
        <authorList>
            <person name="Jung H.-Y."/>
        </authorList>
    </citation>
    <scope>NUCLEOTIDE SEQUENCE [LARGE SCALE GENOMIC DNA]</scope>
    <source>
        <strain evidence="3 4">BT258</strain>
    </source>
</reference>
<proteinExistence type="predicted"/>
<evidence type="ECO:0000313" key="3">
    <source>
        <dbReference type="EMBL" id="MBK0402319.1"/>
    </source>
</evidence>
<keyword evidence="1" id="KW-1133">Transmembrane helix</keyword>
<feature type="domain" description="DUF2231" evidence="2">
    <location>
        <begin position="6"/>
        <end position="139"/>
    </location>
</feature>
<feature type="transmembrane region" description="Helical" evidence="1">
    <location>
        <begin position="6"/>
        <end position="27"/>
    </location>
</feature>
<dbReference type="EMBL" id="JAEHFX010000002">
    <property type="protein sequence ID" value="MBK0402319.1"/>
    <property type="molecule type" value="Genomic_DNA"/>
</dbReference>
<dbReference type="RefSeq" id="WP_200505070.1">
    <property type="nucleotide sequence ID" value="NZ_JAEHFX010000002.1"/>
</dbReference>
<keyword evidence="1" id="KW-0472">Membrane</keyword>
<sequence length="159" mass="17546">MNDTYLHLTLTHFPIVGSFIAFILLFSGYIQKSEGITKAALFLLVALALVTIVVNHTGEEAEEFVENMAGYSHEAIHEHEEMAEWAFRLMLATGLGAATALYMFRRKAQKTRLLVGLVLFLSLATCGLMVWAGKKGGEIRHTEVNSVSETNAPSENHAH</sequence>
<accession>A0ABS1BYT6</accession>
<evidence type="ECO:0000259" key="2">
    <source>
        <dbReference type="Pfam" id="PF09990"/>
    </source>
</evidence>
<comment type="caution">
    <text evidence="3">The sequence shown here is derived from an EMBL/GenBank/DDBJ whole genome shotgun (WGS) entry which is preliminary data.</text>
</comment>
<dbReference type="Pfam" id="PF09990">
    <property type="entry name" value="DUF2231"/>
    <property type="match status" value="1"/>
</dbReference>
<protein>
    <recommendedName>
        <fullName evidence="2">DUF2231 domain-containing protein</fullName>
    </recommendedName>
</protein>
<keyword evidence="1" id="KW-0812">Transmembrane</keyword>
<dbReference type="InterPro" id="IPR019251">
    <property type="entry name" value="DUF2231_TM"/>
</dbReference>
<evidence type="ECO:0000313" key="4">
    <source>
        <dbReference type="Proteomes" id="UP000644147"/>
    </source>
</evidence>
<keyword evidence="4" id="KW-1185">Reference proteome</keyword>
<gene>
    <name evidence="3" type="ORF">I5M27_04940</name>
</gene>
<evidence type="ECO:0000256" key="1">
    <source>
        <dbReference type="SAM" id="Phobius"/>
    </source>
</evidence>